<protein>
    <recommendedName>
        <fullName evidence="4">Interleukin 34</fullName>
    </recommendedName>
</protein>
<evidence type="ECO:0000313" key="3">
    <source>
        <dbReference type="Proteomes" id="UP001591681"/>
    </source>
</evidence>
<dbReference type="PANTHER" id="PTHR28606:SF1">
    <property type="entry name" value="INTERLEUKIN-34"/>
    <property type="match status" value="1"/>
</dbReference>
<keyword evidence="1" id="KW-0732">Signal</keyword>
<name>A0ABD1K4S3_9TELE</name>
<keyword evidence="3" id="KW-1185">Reference proteome</keyword>
<gene>
    <name evidence="2" type="ORF">ACEWY4_011444</name>
</gene>
<evidence type="ECO:0008006" key="4">
    <source>
        <dbReference type="Google" id="ProtNLM"/>
    </source>
</evidence>
<dbReference type="PANTHER" id="PTHR28606">
    <property type="entry name" value="INTERLEUKIN-34"/>
    <property type="match status" value="1"/>
</dbReference>
<proteinExistence type="predicted"/>
<reference evidence="2 3" key="1">
    <citation type="submission" date="2024-09" db="EMBL/GenBank/DDBJ databases">
        <title>A chromosome-level genome assembly of Gray's grenadier anchovy, Coilia grayii.</title>
        <authorList>
            <person name="Fu Z."/>
        </authorList>
    </citation>
    <scope>NUCLEOTIDE SEQUENCE [LARGE SCALE GENOMIC DNA]</scope>
    <source>
        <strain evidence="2">G4</strain>
        <tissue evidence="2">Muscle</tissue>
    </source>
</reference>
<dbReference type="Proteomes" id="UP001591681">
    <property type="component" value="Unassembled WGS sequence"/>
</dbReference>
<feature type="chain" id="PRO_5044793520" description="Interleukin 34" evidence="1">
    <location>
        <begin position="20"/>
        <end position="206"/>
    </location>
</feature>
<dbReference type="Gene3D" id="1.20.1250.80">
    <property type="entry name" value="Interleukin-34"/>
    <property type="match status" value="1"/>
</dbReference>
<dbReference type="InterPro" id="IPR020415">
    <property type="entry name" value="IL-34"/>
</dbReference>
<feature type="signal peptide" evidence="1">
    <location>
        <begin position="1"/>
        <end position="19"/>
    </location>
</feature>
<evidence type="ECO:0000313" key="2">
    <source>
        <dbReference type="EMBL" id="KAL2094132.1"/>
    </source>
</evidence>
<organism evidence="2 3">
    <name type="scientific">Coilia grayii</name>
    <name type="common">Gray's grenadier anchovy</name>
    <dbReference type="NCBI Taxonomy" id="363190"/>
    <lineage>
        <taxon>Eukaryota</taxon>
        <taxon>Metazoa</taxon>
        <taxon>Chordata</taxon>
        <taxon>Craniata</taxon>
        <taxon>Vertebrata</taxon>
        <taxon>Euteleostomi</taxon>
        <taxon>Actinopterygii</taxon>
        <taxon>Neopterygii</taxon>
        <taxon>Teleostei</taxon>
        <taxon>Clupei</taxon>
        <taxon>Clupeiformes</taxon>
        <taxon>Clupeoidei</taxon>
        <taxon>Engraulidae</taxon>
        <taxon>Coilinae</taxon>
        <taxon>Coilia</taxon>
    </lineage>
</organism>
<evidence type="ECO:0000256" key="1">
    <source>
        <dbReference type="SAM" id="SignalP"/>
    </source>
</evidence>
<dbReference type="PRINTS" id="PR01938">
    <property type="entry name" value="INTRLEUKIN34"/>
</dbReference>
<dbReference type="InterPro" id="IPR038328">
    <property type="entry name" value="IL-34_sf"/>
</dbReference>
<comment type="caution">
    <text evidence="2">The sequence shown here is derived from an EMBL/GenBank/DDBJ whole genome shotgun (WGS) entry which is preliminary data.</text>
</comment>
<accession>A0ABD1K4S3</accession>
<dbReference type="EMBL" id="JBHFQA010000009">
    <property type="protein sequence ID" value="KAL2094132.1"/>
    <property type="molecule type" value="Genomic_DNA"/>
</dbReference>
<sequence>MTVLFCFSAGLVVIQPGASSPQLPSTDPICKALNVVTNSLVLHSRVHFMKHNMPINYTIRVHYEEILKLKNVSRLRRNVEGLEEVDLQDTWLRVNLGILRKIKGALPTRHPSYNYTSNLEGLFVNVVQIFTYPEGREPPERIQRIWEALGSPLGKRWTVASPKSLLDNCYHTMHCVFSSCFPSSDYCQRAHWRGEKKAQNLEVPKN</sequence>
<dbReference type="AlphaFoldDB" id="A0ABD1K4S3"/>
<dbReference type="Pfam" id="PF15036">
    <property type="entry name" value="IL34"/>
    <property type="match status" value="1"/>
</dbReference>